<accession>Q23W26</accession>
<dbReference type="RefSeq" id="XP_001020924.2">
    <property type="nucleotide sequence ID" value="XM_001020924.2"/>
</dbReference>
<dbReference type="InParanoid" id="Q23W26"/>
<name>Q23W26_TETTS</name>
<gene>
    <name evidence="1" type="ORF">TTHERM_00794050</name>
</gene>
<dbReference type="EMBL" id="GG662609">
    <property type="protein sequence ID" value="EAS00679.2"/>
    <property type="molecule type" value="Genomic_DNA"/>
</dbReference>
<dbReference type="KEGG" id="tet:TTHERM_00794050"/>
<organism evidence="1 2">
    <name type="scientific">Tetrahymena thermophila (strain SB210)</name>
    <dbReference type="NCBI Taxonomy" id="312017"/>
    <lineage>
        <taxon>Eukaryota</taxon>
        <taxon>Sar</taxon>
        <taxon>Alveolata</taxon>
        <taxon>Ciliophora</taxon>
        <taxon>Intramacronucleata</taxon>
        <taxon>Oligohymenophorea</taxon>
        <taxon>Hymenostomatida</taxon>
        <taxon>Tetrahymenina</taxon>
        <taxon>Tetrahymenidae</taxon>
        <taxon>Tetrahymena</taxon>
    </lineage>
</organism>
<dbReference type="HOGENOM" id="CLU_1573797_0_0_1"/>
<proteinExistence type="predicted"/>
<evidence type="ECO:0000313" key="2">
    <source>
        <dbReference type="Proteomes" id="UP000009168"/>
    </source>
</evidence>
<protein>
    <submittedName>
        <fullName evidence="1">Uncharacterized protein</fullName>
    </submittedName>
</protein>
<dbReference type="AlphaFoldDB" id="Q23W26"/>
<evidence type="ECO:0000313" key="1">
    <source>
        <dbReference type="EMBL" id="EAS00679.2"/>
    </source>
</evidence>
<reference evidence="2" key="1">
    <citation type="journal article" date="2006" name="PLoS Biol.">
        <title>Macronuclear genome sequence of the ciliate Tetrahymena thermophila, a model eukaryote.</title>
        <authorList>
            <person name="Eisen J.A."/>
            <person name="Coyne R.S."/>
            <person name="Wu M."/>
            <person name="Wu D."/>
            <person name="Thiagarajan M."/>
            <person name="Wortman J.R."/>
            <person name="Badger J.H."/>
            <person name="Ren Q."/>
            <person name="Amedeo P."/>
            <person name="Jones K.M."/>
            <person name="Tallon L.J."/>
            <person name="Delcher A.L."/>
            <person name="Salzberg S.L."/>
            <person name="Silva J.C."/>
            <person name="Haas B.J."/>
            <person name="Majoros W.H."/>
            <person name="Farzad M."/>
            <person name="Carlton J.M."/>
            <person name="Smith R.K. Jr."/>
            <person name="Garg J."/>
            <person name="Pearlman R.E."/>
            <person name="Karrer K.M."/>
            <person name="Sun L."/>
            <person name="Manning G."/>
            <person name="Elde N.C."/>
            <person name="Turkewitz A.P."/>
            <person name="Asai D.J."/>
            <person name="Wilkes D.E."/>
            <person name="Wang Y."/>
            <person name="Cai H."/>
            <person name="Collins K."/>
            <person name="Stewart B.A."/>
            <person name="Lee S.R."/>
            <person name="Wilamowska K."/>
            <person name="Weinberg Z."/>
            <person name="Ruzzo W.L."/>
            <person name="Wloga D."/>
            <person name="Gaertig J."/>
            <person name="Frankel J."/>
            <person name="Tsao C.-C."/>
            <person name="Gorovsky M.A."/>
            <person name="Keeling P.J."/>
            <person name="Waller R.F."/>
            <person name="Patron N.J."/>
            <person name="Cherry J.M."/>
            <person name="Stover N.A."/>
            <person name="Krieger C.J."/>
            <person name="del Toro C."/>
            <person name="Ryder H.F."/>
            <person name="Williamson S.C."/>
            <person name="Barbeau R.A."/>
            <person name="Hamilton E.P."/>
            <person name="Orias E."/>
        </authorList>
    </citation>
    <scope>NUCLEOTIDE SEQUENCE [LARGE SCALE GENOMIC DNA]</scope>
    <source>
        <strain evidence="2">SB210</strain>
    </source>
</reference>
<dbReference type="Proteomes" id="UP000009168">
    <property type="component" value="Unassembled WGS sequence"/>
</dbReference>
<dbReference type="GeneID" id="7825482"/>
<sequence length="189" mass="22016">MQMEFNQLLLQQSNNFNTKQSKKSYKQVIESDFCVDLDLKKSKSESPTVVHPLFLHSKAIESQVAGDYINFVDDDQTMCCSSNERCEEHSFQMNEAQIKALEEHTKKIGDFYTQMINHVQVCNNSFCNFIYLCPKFEELIGKPMDMDLPQIGYFNLNGYGEQTTFSTLCEYGKNLNRIMKDEFIDFMLL</sequence>
<keyword evidence="2" id="KW-1185">Reference proteome</keyword>